<evidence type="ECO:0000313" key="3">
    <source>
        <dbReference type="EMBL" id="VAW86713.1"/>
    </source>
</evidence>
<dbReference type="InterPro" id="IPR014004">
    <property type="entry name" value="Transpt-assoc_nodulatn_dom_bac"/>
</dbReference>
<reference evidence="3" key="1">
    <citation type="submission" date="2018-06" db="EMBL/GenBank/DDBJ databases">
        <authorList>
            <person name="Zhirakovskaya E."/>
        </authorList>
    </citation>
    <scope>NUCLEOTIDE SEQUENCE</scope>
</reference>
<dbReference type="EMBL" id="UOFQ01000050">
    <property type="protein sequence ID" value="VAW86713.1"/>
    <property type="molecule type" value="Genomic_DNA"/>
</dbReference>
<dbReference type="InterPro" id="IPR007055">
    <property type="entry name" value="BON_dom"/>
</dbReference>
<evidence type="ECO:0000259" key="2">
    <source>
        <dbReference type="PROSITE" id="PS50914"/>
    </source>
</evidence>
<organism evidence="3">
    <name type="scientific">hydrothermal vent metagenome</name>
    <dbReference type="NCBI Taxonomy" id="652676"/>
    <lineage>
        <taxon>unclassified sequences</taxon>
        <taxon>metagenomes</taxon>
        <taxon>ecological metagenomes</taxon>
    </lineage>
</organism>
<proteinExistence type="predicted"/>
<gene>
    <name evidence="3" type="ORF">MNBD_GAMMA17-1417</name>
</gene>
<name>A0A3B0ZEW9_9ZZZZ</name>
<dbReference type="PROSITE" id="PS50914">
    <property type="entry name" value="BON"/>
    <property type="match status" value="2"/>
</dbReference>
<feature type="domain" description="BON" evidence="2">
    <location>
        <begin position="125"/>
        <end position="194"/>
    </location>
</feature>
<feature type="domain" description="BON" evidence="2">
    <location>
        <begin position="47"/>
        <end position="116"/>
    </location>
</feature>
<sequence>MKRLIGATLAALLIITALQGCAPIIVAGAATSAIVTQDRRSAGTILDDRTSELKISNAIHADTKLIKNARIKVTVFNSVALLVGQVPSEQHRKRATAHARQNIKIKQVNNEIKITKPIGLKVQNNDTAITFRVKSSLLSTRGVTSGHFKVVSERGIVYLMGLVTRKEGDTAAKITQRVKGVQGIVKVFEYIEIP</sequence>
<dbReference type="PROSITE" id="PS51257">
    <property type="entry name" value="PROKAR_LIPOPROTEIN"/>
    <property type="match status" value="1"/>
</dbReference>
<accession>A0A3B0ZEW9</accession>
<dbReference type="SMART" id="SM00749">
    <property type="entry name" value="BON"/>
    <property type="match status" value="2"/>
</dbReference>
<protein>
    <submittedName>
        <fullName evidence="3">21 kDa hemolysin</fullName>
    </submittedName>
</protein>
<dbReference type="PANTHER" id="PTHR34606">
    <property type="entry name" value="BON DOMAIN-CONTAINING PROTEIN"/>
    <property type="match status" value="1"/>
</dbReference>
<dbReference type="AlphaFoldDB" id="A0A3B0ZEW9"/>
<dbReference type="InterPro" id="IPR051686">
    <property type="entry name" value="Lipoprotein_DolP"/>
</dbReference>
<dbReference type="PANTHER" id="PTHR34606:SF4">
    <property type="entry name" value="OUTER MEMBRANE LIPOPROTEIN DOLP"/>
    <property type="match status" value="1"/>
</dbReference>
<evidence type="ECO:0000256" key="1">
    <source>
        <dbReference type="ARBA" id="ARBA00022729"/>
    </source>
</evidence>
<dbReference type="Pfam" id="PF04972">
    <property type="entry name" value="BON"/>
    <property type="match status" value="2"/>
</dbReference>
<keyword evidence="1" id="KW-0732">Signal</keyword>